<evidence type="ECO:0000256" key="11">
    <source>
        <dbReference type="ARBA" id="ARBA00069174"/>
    </source>
</evidence>
<gene>
    <name evidence="15" type="ORF">BZK42_01590</name>
</gene>
<dbReference type="InterPro" id="IPR017824">
    <property type="entry name" value="Aminodeoxychorismate_lyase_IV"/>
</dbReference>
<dbReference type="GO" id="GO:0046656">
    <property type="term" value="P:folic acid biosynthetic process"/>
    <property type="evidence" value="ECO:0007669"/>
    <property type="project" value="UniProtKB-KW"/>
</dbReference>
<dbReference type="GO" id="GO:0005829">
    <property type="term" value="C:cytosol"/>
    <property type="evidence" value="ECO:0007669"/>
    <property type="project" value="TreeGrafter"/>
</dbReference>
<dbReference type="Pfam" id="PF01063">
    <property type="entry name" value="Aminotran_4"/>
    <property type="match status" value="1"/>
</dbReference>
<evidence type="ECO:0000256" key="5">
    <source>
        <dbReference type="ARBA" id="ARBA00022909"/>
    </source>
</evidence>
<comment type="subunit">
    <text evidence="3">Homodimer.</text>
</comment>
<reference evidence="15 16" key="1">
    <citation type="submission" date="2017-03" db="EMBL/GenBank/DDBJ databases">
        <authorList>
            <person name="Afonso C.L."/>
            <person name="Miller P.J."/>
            <person name="Scott M.A."/>
            <person name="Spackman E."/>
            <person name="Goraichik I."/>
            <person name="Dimitrov K.M."/>
            <person name="Suarez D.L."/>
            <person name="Swayne D.E."/>
        </authorList>
    </citation>
    <scope>NUCLEOTIDE SEQUENCE [LARGE SCALE GENOMIC DNA]</scope>
    <source>
        <strain evidence="15 16">ATCC 51113</strain>
    </source>
</reference>
<dbReference type="NCBIfam" id="NF004761">
    <property type="entry name" value="PRK06092.1"/>
    <property type="match status" value="1"/>
</dbReference>
<evidence type="ECO:0000313" key="16">
    <source>
        <dbReference type="Proteomes" id="UP000192573"/>
    </source>
</evidence>
<evidence type="ECO:0000256" key="10">
    <source>
        <dbReference type="ARBA" id="ARBA00054027"/>
    </source>
</evidence>
<dbReference type="Proteomes" id="UP000192573">
    <property type="component" value="Unassembled WGS sequence"/>
</dbReference>
<name>A0A1V8P4T9_CITBR</name>
<dbReference type="GO" id="GO:0030170">
    <property type="term" value="F:pyridoxal phosphate binding"/>
    <property type="evidence" value="ECO:0007669"/>
    <property type="project" value="InterPro"/>
</dbReference>
<dbReference type="AlphaFoldDB" id="A0A1V8P4T9"/>
<dbReference type="GO" id="GO:0008153">
    <property type="term" value="P:4-aminobenzoate biosynthetic process"/>
    <property type="evidence" value="ECO:0007669"/>
    <property type="project" value="UniProtKB-UniRule"/>
</dbReference>
<comment type="cofactor">
    <cofactor evidence="1 14">
        <name>pyridoxal 5'-phosphate</name>
        <dbReference type="ChEBI" id="CHEBI:597326"/>
    </cofactor>
</comment>
<evidence type="ECO:0000256" key="4">
    <source>
        <dbReference type="ARBA" id="ARBA00022898"/>
    </source>
</evidence>
<dbReference type="PANTHER" id="PTHR42743">
    <property type="entry name" value="AMINO-ACID AMINOTRANSFERASE"/>
    <property type="match status" value="1"/>
</dbReference>
<dbReference type="PANTHER" id="PTHR42743:SF2">
    <property type="entry name" value="AMINODEOXYCHORISMATE LYASE"/>
    <property type="match status" value="1"/>
</dbReference>
<dbReference type="PROSITE" id="PS00770">
    <property type="entry name" value="AA_TRANSFER_CLASS_4"/>
    <property type="match status" value="1"/>
</dbReference>
<evidence type="ECO:0000256" key="3">
    <source>
        <dbReference type="ARBA" id="ARBA00011738"/>
    </source>
</evidence>
<evidence type="ECO:0000256" key="14">
    <source>
        <dbReference type="RuleBase" id="RU004516"/>
    </source>
</evidence>
<dbReference type="InterPro" id="IPR050571">
    <property type="entry name" value="Class-IV_PLP-Dep_Aminotrnsfr"/>
</dbReference>
<accession>A0A1V8P4T9</accession>
<evidence type="ECO:0000256" key="6">
    <source>
        <dbReference type="ARBA" id="ARBA00023239"/>
    </source>
</evidence>
<evidence type="ECO:0000256" key="13">
    <source>
        <dbReference type="RuleBase" id="RU004106"/>
    </source>
</evidence>
<dbReference type="InterPro" id="IPR036038">
    <property type="entry name" value="Aminotransferase-like"/>
</dbReference>
<evidence type="ECO:0000256" key="2">
    <source>
        <dbReference type="ARBA" id="ARBA00009320"/>
    </source>
</evidence>
<dbReference type="RefSeq" id="WP_046274794.1">
    <property type="nucleotide sequence ID" value="NZ_BPFM01000008.1"/>
</dbReference>
<keyword evidence="4 14" id="KW-0663">Pyridoxal phosphate</keyword>
<evidence type="ECO:0000256" key="1">
    <source>
        <dbReference type="ARBA" id="ARBA00001933"/>
    </source>
</evidence>
<evidence type="ECO:0000256" key="7">
    <source>
        <dbReference type="ARBA" id="ARBA00035633"/>
    </source>
</evidence>
<keyword evidence="5" id="KW-0289">Folate biosynthesis</keyword>
<dbReference type="EMBL" id="NAEW01000001">
    <property type="protein sequence ID" value="OQM43607.1"/>
    <property type="molecule type" value="Genomic_DNA"/>
</dbReference>
<proteinExistence type="inferred from homology"/>
<dbReference type="SUPFAM" id="SSF56752">
    <property type="entry name" value="D-aminoacid aminotransferase-like PLP-dependent enzymes"/>
    <property type="match status" value="1"/>
</dbReference>
<dbReference type="InterPro" id="IPR043132">
    <property type="entry name" value="BCAT-like_C"/>
</dbReference>
<dbReference type="FunFam" id="3.20.10.10:FF:000002">
    <property type="entry name" value="D-alanine aminotransferase"/>
    <property type="match status" value="1"/>
</dbReference>
<dbReference type="InterPro" id="IPR043131">
    <property type="entry name" value="BCAT-like_N"/>
</dbReference>
<dbReference type="GO" id="GO:0008696">
    <property type="term" value="F:4-amino-4-deoxychorismate lyase activity"/>
    <property type="evidence" value="ECO:0007669"/>
    <property type="project" value="UniProtKB-UniRule"/>
</dbReference>
<comment type="pathway">
    <text evidence="7">Cofactor biosynthesis; tetrahydrofolate biosynthesis; 4-aminobenzoate from chorismate: step 2/2.</text>
</comment>
<evidence type="ECO:0000313" key="15">
    <source>
        <dbReference type="EMBL" id="OQM43607.1"/>
    </source>
</evidence>
<dbReference type="CDD" id="cd01559">
    <property type="entry name" value="ADCL_like"/>
    <property type="match status" value="1"/>
</dbReference>
<dbReference type="EC" id="4.1.3.38" evidence="8 12"/>
<protein>
    <recommendedName>
        <fullName evidence="11 12">Aminodeoxychorismate lyase</fullName>
        <ecNumber evidence="8 12">4.1.3.38</ecNumber>
    </recommendedName>
</protein>
<dbReference type="Gene3D" id="3.30.470.10">
    <property type="match status" value="1"/>
</dbReference>
<dbReference type="InterPro" id="IPR018300">
    <property type="entry name" value="Aminotrans_IV_CS"/>
</dbReference>
<organism evidence="15 16">
    <name type="scientific">Citrobacter braakii</name>
    <dbReference type="NCBI Taxonomy" id="57706"/>
    <lineage>
        <taxon>Bacteria</taxon>
        <taxon>Pseudomonadati</taxon>
        <taxon>Pseudomonadota</taxon>
        <taxon>Gammaproteobacteria</taxon>
        <taxon>Enterobacterales</taxon>
        <taxon>Enterobacteriaceae</taxon>
        <taxon>Citrobacter</taxon>
        <taxon>Citrobacter freundii complex</taxon>
    </lineage>
</organism>
<evidence type="ECO:0000256" key="8">
    <source>
        <dbReference type="ARBA" id="ARBA00035676"/>
    </source>
</evidence>
<dbReference type="InterPro" id="IPR001544">
    <property type="entry name" value="Aminotrans_IV"/>
</dbReference>
<evidence type="ECO:0000256" key="12">
    <source>
        <dbReference type="NCBIfam" id="TIGR03461"/>
    </source>
</evidence>
<keyword evidence="6 15" id="KW-0456">Lyase</keyword>
<evidence type="ECO:0000256" key="9">
    <source>
        <dbReference type="ARBA" id="ARBA00049529"/>
    </source>
</evidence>
<comment type="catalytic activity">
    <reaction evidence="9">
        <text>4-amino-4-deoxychorismate = 4-aminobenzoate + pyruvate + H(+)</text>
        <dbReference type="Rhea" id="RHEA:16201"/>
        <dbReference type="ChEBI" id="CHEBI:15361"/>
        <dbReference type="ChEBI" id="CHEBI:15378"/>
        <dbReference type="ChEBI" id="CHEBI:17836"/>
        <dbReference type="ChEBI" id="CHEBI:58406"/>
        <dbReference type="EC" id="4.1.3.38"/>
    </reaction>
</comment>
<comment type="similarity">
    <text evidence="2 13">Belongs to the class-IV pyridoxal-phosphate-dependent aminotransferase family.</text>
</comment>
<comment type="function">
    <text evidence="10">Involved in the biosynthesis of p-aminobenzoate (PABA), a precursor of tetrahydrofolate. Converts 4-amino-4-deoxychorismate into 4-aminobenzoate (PABA) and pyruvate.</text>
</comment>
<dbReference type="NCBIfam" id="TIGR03461">
    <property type="entry name" value="pabC_Proteo"/>
    <property type="match status" value="1"/>
</dbReference>
<dbReference type="Gene3D" id="3.20.10.10">
    <property type="entry name" value="D-amino Acid Aminotransferase, subunit A, domain 2"/>
    <property type="match status" value="1"/>
</dbReference>
<sequence length="269" mass="30054">MYLINGEPIERVAVNDRGLLFGDGCFTTARIIHGNITLFFSHLARLEKACARLAIPFLDWATLAEEMRLVARTQQDGVLKVIITRGVGTRGYSTVGCVQPTRIISTSSYPTHYARWKAEGATLALSPVPLGRNPYLAGLKHLNRLEQVLIRAHLEQTNADEALVLDSEGWLTECCAANLFWRRGMDVFTPCLDQAGVNGIMRQHIIRQLAASPYRVAEVAARLETLVDADEVFICNALMPIVPVQKFEGQRWPSRELYQYLAPLCELSD</sequence>
<comment type="caution">
    <text evidence="15">The sequence shown here is derived from an EMBL/GenBank/DDBJ whole genome shotgun (WGS) entry which is preliminary data.</text>
</comment>